<dbReference type="PANTHER" id="PTHR23244:SF471">
    <property type="entry name" value="GUANINE NUCLEOTIDE-BINDING PROTEIN SUBUNIT BETA 1-RELATED"/>
    <property type="match status" value="1"/>
</dbReference>
<dbReference type="CDD" id="cd16461">
    <property type="entry name" value="RING-H2_EL5-like"/>
    <property type="match status" value="1"/>
</dbReference>
<feature type="region of interest" description="Disordered" evidence="2">
    <location>
        <begin position="158"/>
        <end position="182"/>
    </location>
</feature>
<dbReference type="SMART" id="SM00184">
    <property type="entry name" value="RING"/>
    <property type="match status" value="1"/>
</dbReference>
<keyword evidence="1" id="KW-0479">Metal-binding</keyword>
<dbReference type="EMBL" id="HBHQ01015199">
    <property type="protein sequence ID" value="CAD9818305.1"/>
    <property type="molecule type" value="Transcribed_RNA"/>
</dbReference>
<keyword evidence="1" id="KW-0862">Zinc</keyword>
<feature type="compositionally biased region" description="Low complexity" evidence="2">
    <location>
        <begin position="1012"/>
        <end position="1022"/>
    </location>
</feature>
<keyword evidence="3" id="KW-0812">Transmembrane</keyword>
<evidence type="ECO:0000259" key="4">
    <source>
        <dbReference type="PROSITE" id="PS50089"/>
    </source>
</evidence>
<reference evidence="5" key="1">
    <citation type="submission" date="2021-01" db="EMBL/GenBank/DDBJ databases">
        <authorList>
            <person name="Corre E."/>
            <person name="Pelletier E."/>
            <person name="Niang G."/>
            <person name="Scheremetjew M."/>
            <person name="Finn R."/>
            <person name="Kale V."/>
            <person name="Holt S."/>
            <person name="Cochrane G."/>
            <person name="Meng A."/>
            <person name="Brown T."/>
            <person name="Cohen L."/>
        </authorList>
    </citation>
    <scope>NUCLEOTIDE SEQUENCE</scope>
    <source>
        <strain evidence="5">CCMP2084</strain>
    </source>
</reference>
<evidence type="ECO:0000256" key="1">
    <source>
        <dbReference type="PROSITE-ProRule" id="PRU00175"/>
    </source>
</evidence>
<feature type="compositionally biased region" description="Basic and acidic residues" evidence="2">
    <location>
        <begin position="818"/>
        <end position="827"/>
    </location>
</feature>
<feature type="compositionally biased region" description="Basic and acidic residues" evidence="2">
    <location>
        <begin position="291"/>
        <end position="305"/>
    </location>
</feature>
<evidence type="ECO:0000313" key="5">
    <source>
        <dbReference type="EMBL" id="CAD9818305.1"/>
    </source>
</evidence>
<dbReference type="Pfam" id="PF24681">
    <property type="entry name" value="Kelch_KLHDC2_KLHL20_DRC7"/>
    <property type="match status" value="1"/>
</dbReference>
<feature type="region of interest" description="Disordered" evidence="2">
    <location>
        <begin position="1005"/>
        <end position="1033"/>
    </location>
</feature>
<dbReference type="InterPro" id="IPR013083">
    <property type="entry name" value="Znf_RING/FYVE/PHD"/>
</dbReference>
<dbReference type="Gene3D" id="3.30.40.10">
    <property type="entry name" value="Zinc/RING finger domain, C3HC4 (zinc finger)"/>
    <property type="match status" value="1"/>
</dbReference>
<feature type="region of interest" description="Disordered" evidence="2">
    <location>
        <begin position="62"/>
        <end position="118"/>
    </location>
</feature>
<accession>A0A7S2UIF9</accession>
<protein>
    <recommendedName>
        <fullName evidence="4">RING-type domain-containing protein</fullName>
    </recommendedName>
</protein>
<feature type="domain" description="RING-type" evidence="4">
    <location>
        <begin position="870"/>
        <end position="911"/>
    </location>
</feature>
<dbReference type="Pfam" id="PF13639">
    <property type="entry name" value="zf-RING_2"/>
    <property type="match status" value="1"/>
</dbReference>
<feature type="region of interest" description="Disordered" evidence="2">
    <location>
        <begin position="1050"/>
        <end position="1084"/>
    </location>
</feature>
<dbReference type="SUPFAM" id="SSF57850">
    <property type="entry name" value="RING/U-box"/>
    <property type="match status" value="1"/>
</dbReference>
<dbReference type="PROSITE" id="PS50089">
    <property type="entry name" value="ZF_RING_2"/>
    <property type="match status" value="1"/>
</dbReference>
<dbReference type="GO" id="GO:0008270">
    <property type="term" value="F:zinc ion binding"/>
    <property type="evidence" value="ECO:0007669"/>
    <property type="project" value="UniProtKB-KW"/>
</dbReference>
<evidence type="ECO:0000256" key="2">
    <source>
        <dbReference type="SAM" id="MobiDB-lite"/>
    </source>
</evidence>
<sequence>MKEFGDGLDYWDASMDDDLQHLDVNHDIELPLRLKEQERANDLPAFPMYRAMQELRQQKLHVQETKLSRGKNVDEKKLRGTGSTSRHQNFKKMESSLKKSRSLKYSDQSGNRTENGNEKESVLLAYPWWVKMTTIDRAPDTRRAHSAVVYSIFDTDSDTPVTSDDPQEIKSQNSTVPDNMVKLNNGNGTLSNKMTGDNAISPGIDPEISPPGPSLPSGEHTTNSIDSEDSNGILGGFTITPSLNPNNHSASVLPNDPVSQISGTKVINAHNKTGEIGATESKGESLSPEGMDDKNDIPKDPDHTRRSLKKTIQEYMVVSGGFTDHDWDTFPVYAYDMKASTTQGAGSWMDLTPEPISEDETLICDGKPSNKSDDEVGVGNLWESAMACPPQGRVGHISAIYGGYLYVFGGLLYDSTNGSPDETFQLESFGPYMYRLRIDNTLAQIGDKMKDQGDTENQWERMLPQIVAPSTDASSIYLLNRGEVQGGVWESEKKLVIYGGLLVQNVADGTFSGDEEIDRPLGDVWSYDFLTNTWEMMASSTAPSEDIGWKNPDGYPQPRTAHAATIVDNDLIIYGGMGKSLTEINEWVPLDDMWVFDLKKKKWRQRMMYPSLARAYHSLVGWKGVDGTAVASFGGYTTVANPVSDESVAFVFDDILVSRSVQGSQNDQVSPWLKALWPQDVPQGISHRLEHSAVLSDDSGMMVVWGGRFQTTAQIAPTVWGLNIAGHNSQVGYQLAEPDGLVQYEQTVAILHLMAGFVLFMTMMFTMFCGMMSHQRALINEHDNRTRRRNQSQSRNQGMTQDDIDALPLKLYGQKVLPDEKSHERPEIQSSESSGGDDVGGTEFALMDSSNEVDSDHLSSHIPLEDDDSCPICLVEYEKGDELRALPCKHEMHKECLDQWLSSNASCPACRHSLCTTVATPIANPLATPVLTPRMRFSALMFSPILRDTVVDVANDRSQEHADETVATNPDNLVGQVTTPVSFGSPQMPTVSLARFFGDQASRLRGLRRNDTNNNDEATTNEGSVDPDGFVFNGSGDVELPYVSSLELTEEVSEEGGETNRNHYDTQSEPPQLPRDYGGDSEPQLSVARYNRRRRRRGDRRLSRLRTRIMPLNEALQTSDSVLV</sequence>
<gene>
    <name evidence="5" type="ORF">ASEP1449_LOCUS10137</name>
</gene>
<feature type="region of interest" description="Disordered" evidence="2">
    <location>
        <begin position="818"/>
        <end position="844"/>
    </location>
</feature>
<proteinExistence type="predicted"/>
<dbReference type="InterPro" id="IPR001841">
    <property type="entry name" value="Znf_RING"/>
</dbReference>
<feature type="compositionally biased region" description="Basic and acidic residues" evidence="2">
    <location>
        <begin position="62"/>
        <end position="78"/>
    </location>
</feature>
<feature type="compositionally biased region" description="Polar residues" evidence="2">
    <location>
        <begin position="169"/>
        <end position="182"/>
    </location>
</feature>
<organism evidence="5">
    <name type="scientific">Attheya septentrionalis</name>
    <dbReference type="NCBI Taxonomy" id="420275"/>
    <lineage>
        <taxon>Eukaryota</taxon>
        <taxon>Sar</taxon>
        <taxon>Stramenopiles</taxon>
        <taxon>Ochrophyta</taxon>
        <taxon>Bacillariophyta</taxon>
        <taxon>Coscinodiscophyceae</taxon>
        <taxon>Chaetocerotophycidae</taxon>
        <taxon>Chaetocerotales</taxon>
        <taxon>Attheyaceae</taxon>
        <taxon>Attheya</taxon>
    </lineage>
</organism>
<dbReference type="InterPro" id="IPR015915">
    <property type="entry name" value="Kelch-typ_b-propeller"/>
</dbReference>
<dbReference type="Gene3D" id="2.120.10.80">
    <property type="entry name" value="Kelch-type beta propeller"/>
    <property type="match status" value="1"/>
</dbReference>
<keyword evidence="1" id="KW-0863">Zinc-finger</keyword>
<feature type="region of interest" description="Disordered" evidence="2">
    <location>
        <begin position="197"/>
        <end position="224"/>
    </location>
</feature>
<keyword evidence="3" id="KW-0472">Membrane</keyword>
<dbReference type="AlphaFoldDB" id="A0A7S2UIF9"/>
<dbReference type="SUPFAM" id="SSF117281">
    <property type="entry name" value="Kelch motif"/>
    <property type="match status" value="1"/>
</dbReference>
<feature type="region of interest" description="Disordered" evidence="2">
    <location>
        <begin position="271"/>
        <end position="306"/>
    </location>
</feature>
<keyword evidence="3" id="KW-1133">Transmembrane helix</keyword>
<dbReference type="PANTHER" id="PTHR23244">
    <property type="entry name" value="KELCH REPEAT DOMAIN"/>
    <property type="match status" value="1"/>
</dbReference>
<evidence type="ECO:0000256" key="3">
    <source>
        <dbReference type="SAM" id="Phobius"/>
    </source>
</evidence>
<name>A0A7S2UIF9_9STRA</name>
<feature type="transmembrane region" description="Helical" evidence="3">
    <location>
        <begin position="749"/>
        <end position="769"/>
    </location>
</feature>